<dbReference type="Gene3D" id="3.30.2310.20">
    <property type="entry name" value="RelE-like"/>
    <property type="match status" value="1"/>
</dbReference>
<dbReference type="AlphaFoldDB" id="A0A6I6K938"/>
<proteinExistence type="predicted"/>
<keyword evidence="2" id="KW-1185">Reference proteome</keyword>
<evidence type="ECO:0000313" key="1">
    <source>
        <dbReference type="EMBL" id="QGY46584.1"/>
    </source>
</evidence>
<organism evidence="1 2">
    <name type="scientific">Maribellus comscasis</name>
    <dbReference type="NCBI Taxonomy" id="2681766"/>
    <lineage>
        <taxon>Bacteria</taxon>
        <taxon>Pseudomonadati</taxon>
        <taxon>Bacteroidota</taxon>
        <taxon>Bacteroidia</taxon>
        <taxon>Marinilabiliales</taxon>
        <taxon>Prolixibacteraceae</taxon>
        <taxon>Maribellus</taxon>
    </lineage>
</organism>
<protein>
    <submittedName>
        <fullName evidence="1">Type II toxin-antitoxin system RelE/ParE family toxin</fullName>
    </submittedName>
</protein>
<reference evidence="1 2" key="1">
    <citation type="submission" date="2019-11" db="EMBL/GenBank/DDBJ databases">
        <authorList>
            <person name="Zheng R.K."/>
            <person name="Sun C.M."/>
        </authorList>
    </citation>
    <scope>NUCLEOTIDE SEQUENCE [LARGE SCALE GENOMIC DNA]</scope>
    <source>
        <strain evidence="1 2">WC007</strain>
    </source>
</reference>
<dbReference type="InterPro" id="IPR035093">
    <property type="entry name" value="RelE/ParE_toxin_dom_sf"/>
</dbReference>
<evidence type="ECO:0000313" key="2">
    <source>
        <dbReference type="Proteomes" id="UP000428260"/>
    </source>
</evidence>
<dbReference type="Proteomes" id="UP000428260">
    <property type="component" value="Chromosome"/>
</dbReference>
<accession>A0A6I6K938</accession>
<gene>
    <name evidence="1" type="ORF">GM418_23860</name>
</gene>
<dbReference type="EMBL" id="CP046401">
    <property type="protein sequence ID" value="QGY46584.1"/>
    <property type="molecule type" value="Genomic_DNA"/>
</dbReference>
<dbReference type="KEGG" id="mcos:GM418_23860"/>
<name>A0A6I6K938_9BACT</name>
<sequence>MEVIWSSQAKITWFNILDYLDKNWTKREIKQFIQRTEIIIRTIKKNPGIFPNSLRYKNVKKAVVDKNNSFFYQVDKKEQKIYILTFFDNRQNPERLKIEKII</sequence>
<dbReference type="RefSeq" id="WP_158869715.1">
    <property type="nucleotide sequence ID" value="NZ_CP046401.1"/>
</dbReference>